<proteinExistence type="predicted"/>
<keyword evidence="3" id="KW-1185">Reference proteome</keyword>
<organism evidence="2 3">
    <name type="scientific">Streptomyces polyrhachis</name>
    <dbReference type="NCBI Taxonomy" id="1282885"/>
    <lineage>
        <taxon>Bacteria</taxon>
        <taxon>Bacillati</taxon>
        <taxon>Actinomycetota</taxon>
        <taxon>Actinomycetes</taxon>
        <taxon>Kitasatosporales</taxon>
        <taxon>Streptomycetaceae</taxon>
        <taxon>Streptomyces</taxon>
    </lineage>
</organism>
<comment type="caution">
    <text evidence="2">The sequence shown here is derived from an EMBL/GenBank/DDBJ whole genome shotgun (WGS) entry which is preliminary data.</text>
</comment>
<keyword evidence="1" id="KW-0812">Transmembrane</keyword>
<protein>
    <submittedName>
        <fullName evidence="2">Uncharacterized protein</fullName>
    </submittedName>
</protein>
<feature type="transmembrane region" description="Helical" evidence="1">
    <location>
        <begin position="47"/>
        <end position="66"/>
    </location>
</feature>
<name>A0ABW2GHI9_9ACTN</name>
<evidence type="ECO:0000256" key="1">
    <source>
        <dbReference type="SAM" id="Phobius"/>
    </source>
</evidence>
<evidence type="ECO:0000313" key="2">
    <source>
        <dbReference type="EMBL" id="MFC7219077.1"/>
    </source>
</evidence>
<keyword evidence="1" id="KW-1133">Transmembrane helix</keyword>
<evidence type="ECO:0000313" key="3">
    <source>
        <dbReference type="Proteomes" id="UP001596413"/>
    </source>
</evidence>
<dbReference type="RefSeq" id="WP_386414592.1">
    <property type="nucleotide sequence ID" value="NZ_JBHSZO010000017.1"/>
</dbReference>
<dbReference type="Proteomes" id="UP001596413">
    <property type="component" value="Unassembled WGS sequence"/>
</dbReference>
<gene>
    <name evidence="2" type="ORF">ACFQLX_13005</name>
</gene>
<sequence>MNKSLAKAKGFKKSKAGMYFSLATTLFGAVGVSKQMKQARSEEDKLRLLDSAISAAALATSVALLIRQIRQYNDDDVLAD</sequence>
<reference evidence="3" key="1">
    <citation type="journal article" date="2019" name="Int. J. Syst. Evol. Microbiol.">
        <title>The Global Catalogue of Microorganisms (GCM) 10K type strain sequencing project: providing services to taxonomists for standard genome sequencing and annotation.</title>
        <authorList>
            <consortium name="The Broad Institute Genomics Platform"/>
            <consortium name="The Broad Institute Genome Sequencing Center for Infectious Disease"/>
            <person name="Wu L."/>
            <person name="Ma J."/>
        </authorList>
    </citation>
    <scope>NUCLEOTIDE SEQUENCE [LARGE SCALE GENOMIC DNA]</scope>
    <source>
        <strain evidence="3">CGMCC 1.13681</strain>
    </source>
</reference>
<accession>A0ABW2GHI9</accession>
<keyword evidence="1" id="KW-0472">Membrane</keyword>
<dbReference type="EMBL" id="JBHSZO010000017">
    <property type="protein sequence ID" value="MFC7219077.1"/>
    <property type="molecule type" value="Genomic_DNA"/>
</dbReference>